<evidence type="ECO:0000256" key="3">
    <source>
        <dbReference type="ARBA" id="ARBA00022827"/>
    </source>
</evidence>
<proteinExistence type="predicted"/>
<evidence type="ECO:0000256" key="2">
    <source>
        <dbReference type="ARBA" id="ARBA00022630"/>
    </source>
</evidence>
<sequence length="529" mass="57594">MPSQEDYCDVLVLGSGNAGFSAAVSAKQTTPSANVLLIDKCPEDWAGGNSYFTAGAFRTAHSGLEDLLPLVNNVSPDTAKIIDLPPYSPLDFEDDLKRVTNKLCDKELGRVLVEDSRETIGWLKDLGIRFQLSFNRQAYEVNGRWKFWGGLHLKTQDGGKGLIEDHLIAAEKHGIRISFSTAATRLITNVNGGVYGVEVVRGGKKMVVRCKAVVLAAGGFEANPRMRSQYLGPNWDLAHVRGTPYNTGDLLSIAIAPPINAKQAGNWSGCHSVAWDADSPPNSGDRGVSNEFTKSGYPLGLMINVNGERFVDEGVDLRNYTYAKFGRAILQQPDGIAYQIWDKKGSQMLREEEYRPEVVKRIEASTIQELGDQLGKEGLARKERFVQTIESYNQAVYAHRKEHANLTFDPSVKDRLSTQSSSLSLALPKSNWALPLDEPPFLAIKVTCGITFTFGGLAVNPQTAALISQTTGKEIPGLFCVGEMMGGLFYGNYPGGSGLTSGAVFGRRAGRAAAELVRKAVGWDTRARL</sequence>
<dbReference type="NCBIfam" id="NF006130">
    <property type="entry name" value="PRK08274.1"/>
    <property type="match status" value="1"/>
</dbReference>
<dbReference type="Proteomes" id="UP000799770">
    <property type="component" value="Unassembled WGS sequence"/>
</dbReference>
<evidence type="ECO:0000259" key="5">
    <source>
        <dbReference type="Pfam" id="PF00890"/>
    </source>
</evidence>
<dbReference type="EMBL" id="ML977316">
    <property type="protein sequence ID" value="KAF2118974.1"/>
    <property type="molecule type" value="Genomic_DNA"/>
</dbReference>
<accession>A0A6A5ZIW0</accession>
<dbReference type="OrthoDB" id="7777654at2759"/>
<dbReference type="Gene3D" id="3.50.50.60">
    <property type="entry name" value="FAD/NAD(P)-binding domain"/>
    <property type="match status" value="1"/>
</dbReference>
<dbReference type="InterPro" id="IPR036188">
    <property type="entry name" value="FAD/NAD-bd_sf"/>
</dbReference>
<evidence type="ECO:0000313" key="7">
    <source>
        <dbReference type="Proteomes" id="UP000799770"/>
    </source>
</evidence>
<dbReference type="InterPro" id="IPR027477">
    <property type="entry name" value="Succ_DH/fumarate_Rdtase_cat_sf"/>
</dbReference>
<keyword evidence="7" id="KW-1185">Reference proteome</keyword>
<keyword evidence="3" id="KW-0274">FAD</keyword>
<gene>
    <name evidence="6" type="ORF">BDV96DRAFT_568836</name>
</gene>
<reference evidence="6" key="1">
    <citation type="journal article" date="2020" name="Stud. Mycol.">
        <title>101 Dothideomycetes genomes: a test case for predicting lifestyles and emergence of pathogens.</title>
        <authorList>
            <person name="Haridas S."/>
            <person name="Albert R."/>
            <person name="Binder M."/>
            <person name="Bloem J."/>
            <person name="Labutti K."/>
            <person name="Salamov A."/>
            <person name="Andreopoulos B."/>
            <person name="Baker S."/>
            <person name="Barry K."/>
            <person name="Bills G."/>
            <person name="Bluhm B."/>
            <person name="Cannon C."/>
            <person name="Castanera R."/>
            <person name="Culley D."/>
            <person name="Daum C."/>
            <person name="Ezra D."/>
            <person name="Gonzalez J."/>
            <person name="Henrissat B."/>
            <person name="Kuo A."/>
            <person name="Liang C."/>
            <person name="Lipzen A."/>
            <person name="Lutzoni F."/>
            <person name="Magnuson J."/>
            <person name="Mondo S."/>
            <person name="Nolan M."/>
            <person name="Ohm R."/>
            <person name="Pangilinan J."/>
            <person name="Park H.-J."/>
            <person name="Ramirez L."/>
            <person name="Alfaro M."/>
            <person name="Sun H."/>
            <person name="Tritt A."/>
            <person name="Yoshinaga Y."/>
            <person name="Zwiers L.-H."/>
            <person name="Turgeon B."/>
            <person name="Goodwin S."/>
            <person name="Spatafora J."/>
            <person name="Crous P."/>
            <person name="Grigoriev I."/>
        </authorList>
    </citation>
    <scope>NUCLEOTIDE SEQUENCE</scope>
    <source>
        <strain evidence="6">CBS 627.86</strain>
    </source>
</reference>
<evidence type="ECO:0000256" key="1">
    <source>
        <dbReference type="ARBA" id="ARBA00001974"/>
    </source>
</evidence>
<dbReference type="SUPFAM" id="SSF56425">
    <property type="entry name" value="Succinate dehydrogenase/fumarate reductase flavoprotein, catalytic domain"/>
    <property type="match status" value="1"/>
</dbReference>
<keyword evidence="2" id="KW-0285">Flavoprotein</keyword>
<dbReference type="Gene3D" id="3.90.700.10">
    <property type="entry name" value="Succinate dehydrogenase/fumarate reductase flavoprotein, catalytic domain"/>
    <property type="match status" value="1"/>
</dbReference>
<protein>
    <recommendedName>
        <fullName evidence="5">FAD-dependent oxidoreductase 2 FAD-binding domain-containing protein</fullName>
    </recommendedName>
</protein>
<dbReference type="PANTHER" id="PTHR43400:SF7">
    <property type="entry name" value="FAD-DEPENDENT OXIDOREDUCTASE 2 FAD BINDING DOMAIN-CONTAINING PROTEIN"/>
    <property type="match status" value="1"/>
</dbReference>
<dbReference type="AlphaFoldDB" id="A0A6A5ZIW0"/>
<dbReference type="Pfam" id="PF00890">
    <property type="entry name" value="FAD_binding_2"/>
    <property type="match status" value="1"/>
</dbReference>
<evidence type="ECO:0000313" key="6">
    <source>
        <dbReference type="EMBL" id="KAF2118974.1"/>
    </source>
</evidence>
<feature type="domain" description="FAD-dependent oxidoreductase 2 FAD-binding" evidence="5">
    <location>
        <begin position="9"/>
        <end position="497"/>
    </location>
</feature>
<name>A0A6A5ZIW0_9PLEO</name>
<dbReference type="GO" id="GO:0016491">
    <property type="term" value="F:oxidoreductase activity"/>
    <property type="evidence" value="ECO:0007669"/>
    <property type="project" value="UniProtKB-KW"/>
</dbReference>
<dbReference type="InterPro" id="IPR050315">
    <property type="entry name" value="FAD-oxidoreductase_2"/>
</dbReference>
<keyword evidence="4" id="KW-0560">Oxidoreductase</keyword>
<comment type="cofactor">
    <cofactor evidence="1">
        <name>FAD</name>
        <dbReference type="ChEBI" id="CHEBI:57692"/>
    </cofactor>
</comment>
<dbReference type="SUPFAM" id="SSF51905">
    <property type="entry name" value="FAD/NAD(P)-binding domain"/>
    <property type="match status" value="1"/>
</dbReference>
<dbReference type="PANTHER" id="PTHR43400">
    <property type="entry name" value="FUMARATE REDUCTASE"/>
    <property type="match status" value="1"/>
</dbReference>
<dbReference type="InterPro" id="IPR003953">
    <property type="entry name" value="FAD-dep_OxRdtase_2_FAD-bd"/>
</dbReference>
<organism evidence="6 7">
    <name type="scientific">Lophiotrema nucula</name>
    <dbReference type="NCBI Taxonomy" id="690887"/>
    <lineage>
        <taxon>Eukaryota</taxon>
        <taxon>Fungi</taxon>
        <taxon>Dikarya</taxon>
        <taxon>Ascomycota</taxon>
        <taxon>Pezizomycotina</taxon>
        <taxon>Dothideomycetes</taxon>
        <taxon>Pleosporomycetidae</taxon>
        <taxon>Pleosporales</taxon>
        <taxon>Lophiotremataceae</taxon>
        <taxon>Lophiotrema</taxon>
    </lineage>
</organism>
<evidence type="ECO:0000256" key="4">
    <source>
        <dbReference type="ARBA" id="ARBA00023002"/>
    </source>
</evidence>